<organism evidence="2 3">
    <name type="scientific">Candidatus Nomurabacteria bacterium RIFCSPHIGHO2_01_FULL_40_20</name>
    <dbReference type="NCBI Taxonomy" id="1801738"/>
    <lineage>
        <taxon>Bacteria</taxon>
        <taxon>Candidatus Nomuraibacteriota</taxon>
    </lineage>
</organism>
<keyword evidence="1" id="KW-0812">Transmembrane</keyword>
<name>A0A1F6V3C1_9BACT</name>
<evidence type="ECO:0000313" key="2">
    <source>
        <dbReference type="EMBL" id="OGI64177.1"/>
    </source>
</evidence>
<keyword evidence="1" id="KW-0472">Membrane</keyword>
<sequence length="174" mass="19944">MKKKSLKIYLFLSVIFFATSITIFFFLYQTVKEKNAEAETSEIVWQEEEYQRENIESMENFLEEEATKIALLEKHFIYGSDIVPFLDLLERLAPQVGADAEVLLVDKAKDGSLLSVDVRVIGNFEAIYKFLTLLENSPYELEIISVDIQKKGGEGVESSKWEGVFKVKLLSFIP</sequence>
<proteinExistence type="predicted"/>
<comment type="caution">
    <text evidence="2">The sequence shown here is derived from an EMBL/GenBank/DDBJ whole genome shotgun (WGS) entry which is preliminary data.</text>
</comment>
<feature type="transmembrane region" description="Helical" evidence="1">
    <location>
        <begin position="9"/>
        <end position="28"/>
    </location>
</feature>
<reference evidence="2 3" key="1">
    <citation type="journal article" date="2016" name="Nat. Commun.">
        <title>Thousands of microbial genomes shed light on interconnected biogeochemical processes in an aquifer system.</title>
        <authorList>
            <person name="Anantharaman K."/>
            <person name="Brown C.T."/>
            <person name="Hug L.A."/>
            <person name="Sharon I."/>
            <person name="Castelle C.J."/>
            <person name="Probst A.J."/>
            <person name="Thomas B.C."/>
            <person name="Singh A."/>
            <person name="Wilkins M.J."/>
            <person name="Karaoz U."/>
            <person name="Brodie E.L."/>
            <person name="Williams K.H."/>
            <person name="Hubbard S.S."/>
            <person name="Banfield J.F."/>
        </authorList>
    </citation>
    <scope>NUCLEOTIDE SEQUENCE [LARGE SCALE GENOMIC DNA]</scope>
</reference>
<dbReference type="Proteomes" id="UP000178985">
    <property type="component" value="Unassembled WGS sequence"/>
</dbReference>
<dbReference type="EMBL" id="MFTO01000005">
    <property type="protein sequence ID" value="OGI64177.1"/>
    <property type="molecule type" value="Genomic_DNA"/>
</dbReference>
<dbReference type="AlphaFoldDB" id="A0A1F6V3C1"/>
<gene>
    <name evidence="2" type="ORF">A2733_02885</name>
</gene>
<evidence type="ECO:0000256" key="1">
    <source>
        <dbReference type="SAM" id="Phobius"/>
    </source>
</evidence>
<evidence type="ECO:0000313" key="3">
    <source>
        <dbReference type="Proteomes" id="UP000178985"/>
    </source>
</evidence>
<protein>
    <submittedName>
        <fullName evidence="2">Uncharacterized protein</fullName>
    </submittedName>
</protein>
<accession>A0A1F6V3C1</accession>
<keyword evidence="1" id="KW-1133">Transmembrane helix</keyword>